<dbReference type="NCBIfam" id="TIGR01430">
    <property type="entry name" value="aden_deam"/>
    <property type="match status" value="1"/>
</dbReference>
<evidence type="ECO:0000256" key="3">
    <source>
        <dbReference type="ARBA" id="ARBA00012784"/>
    </source>
</evidence>
<dbReference type="EMBL" id="DVOF01000080">
    <property type="protein sequence ID" value="HIV02470.1"/>
    <property type="molecule type" value="Genomic_DNA"/>
</dbReference>
<evidence type="ECO:0000256" key="1">
    <source>
        <dbReference type="ARBA" id="ARBA00001947"/>
    </source>
</evidence>
<evidence type="ECO:0000256" key="5">
    <source>
        <dbReference type="ARBA" id="ARBA00022801"/>
    </source>
</evidence>
<dbReference type="GO" id="GO:0046103">
    <property type="term" value="P:inosine biosynthetic process"/>
    <property type="evidence" value="ECO:0007669"/>
    <property type="project" value="TreeGrafter"/>
</dbReference>
<evidence type="ECO:0000259" key="7">
    <source>
        <dbReference type="Pfam" id="PF00962"/>
    </source>
</evidence>
<dbReference type="AlphaFoldDB" id="A0A9D1SZG4"/>
<reference evidence="8" key="2">
    <citation type="journal article" date="2021" name="PeerJ">
        <title>Extensive microbial diversity within the chicken gut microbiome revealed by metagenomics and culture.</title>
        <authorList>
            <person name="Gilroy R."/>
            <person name="Ravi A."/>
            <person name="Getino M."/>
            <person name="Pursley I."/>
            <person name="Horton D.L."/>
            <person name="Alikhan N.F."/>
            <person name="Baker D."/>
            <person name="Gharbi K."/>
            <person name="Hall N."/>
            <person name="Watson M."/>
            <person name="Adriaenssens E.M."/>
            <person name="Foster-Nyarko E."/>
            <person name="Jarju S."/>
            <person name="Secka A."/>
            <person name="Antonio M."/>
            <person name="Oren A."/>
            <person name="Chaudhuri R.R."/>
            <person name="La Ragione R."/>
            <person name="Hildebrand F."/>
            <person name="Pallen M.J."/>
        </authorList>
    </citation>
    <scope>NUCLEOTIDE SEQUENCE</scope>
    <source>
        <strain evidence="8">4920</strain>
    </source>
</reference>
<evidence type="ECO:0000313" key="9">
    <source>
        <dbReference type="Proteomes" id="UP000886743"/>
    </source>
</evidence>
<dbReference type="InterPro" id="IPR001365">
    <property type="entry name" value="A_deaminase_dom"/>
</dbReference>
<comment type="cofactor">
    <cofactor evidence="1">
        <name>Zn(2+)</name>
        <dbReference type="ChEBI" id="CHEBI:29105"/>
    </cofactor>
</comment>
<keyword evidence="6" id="KW-0862">Zinc</keyword>
<name>A0A9D1SZG4_9FIRM</name>
<dbReference type="InterPro" id="IPR032466">
    <property type="entry name" value="Metal_Hydrolase"/>
</dbReference>
<gene>
    <name evidence="8" type="primary">add</name>
    <name evidence="8" type="ORF">IAC74_02755</name>
</gene>
<dbReference type="EC" id="3.5.4.4" evidence="3"/>
<reference evidence="8" key="1">
    <citation type="submission" date="2020-10" db="EMBL/GenBank/DDBJ databases">
        <authorList>
            <person name="Gilroy R."/>
        </authorList>
    </citation>
    <scope>NUCLEOTIDE SEQUENCE</scope>
    <source>
        <strain evidence="8">4920</strain>
    </source>
</reference>
<dbReference type="InterPro" id="IPR006330">
    <property type="entry name" value="Ado/ade_deaminase"/>
</dbReference>
<keyword evidence="5 8" id="KW-0378">Hydrolase</keyword>
<comment type="similarity">
    <text evidence="2">Belongs to the metallo-dependent hydrolases superfamily. Adenosine and AMP deaminases family.</text>
</comment>
<evidence type="ECO:0000313" key="8">
    <source>
        <dbReference type="EMBL" id="HIV02470.1"/>
    </source>
</evidence>
<dbReference type="GO" id="GO:0046872">
    <property type="term" value="F:metal ion binding"/>
    <property type="evidence" value="ECO:0007669"/>
    <property type="project" value="UniProtKB-KW"/>
</dbReference>
<dbReference type="Proteomes" id="UP000886743">
    <property type="component" value="Unassembled WGS sequence"/>
</dbReference>
<organism evidence="8 9">
    <name type="scientific">Candidatus Aphodoplasma excrementigallinarum</name>
    <dbReference type="NCBI Taxonomy" id="2840673"/>
    <lineage>
        <taxon>Bacteria</taxon>
        <taxon>Bacillati</taxon>
        <taxon>Bacillota</taxon>
        <taxon>Clostridia</taxon>
        <taxon>Eubacteriales</taxon>
        <taxon>Candidatus Aphodoplasma</taxon>
    </lineage>
</organism>
<dbReference type="PANTHER" id="PTHR11409">
    <property type="entry name" value="ADENOSINE DEAMINASE"/>
    <property type="match status" value="1"/>
</dbReference>
<proteinExistence type="inferred from homology"/>
<dbReference type="GO" id="GO:0043103">
    <property type="term" value="P:hypoxanthine salvage"/>
    <property type="evidence" value="ECO:0007669"/>
    <property type="project" value="TreeGrafter"/>
</dbReference>
<dbReference type="PANTHER" id="PTHR11409:SF43">
    <property type="entry name" value="ADENOSINE DEAMINASE"/>
    <property type="match status" value="1"/>
</dbReference>
<evidence type="ECO:0000256" key="2">
    <source>
        <dbReference type="ARBA" id="ARBA00006676"/>
    </source>
</evidence>
<dbReference type="Gene3D" id="3.20.20.140">
    <property type="entry name" value="Metal-dependent hydrolases"/>
    <property type="match status" value="1"/>
</dbReference>
<keyword evidence="4" id="KW-0479">Metal-binding</keyword>
<feature type="domain" description="Adenosine deaminase" evidence="7">
    <location>
        <begin position="3"/>
        <end position="324"/>
    </location>
</feature>
<dbReference type="GO" id="GO:0004000">
    <property type="term" value="F:adenosine deaminase activity"/>
    <property type="evidence" value="ECO:0007669"/>
    <property type="project" value="TreeGrafter"/>
</dbReference>
<dbReference type="GO" id="GO:0005829">
    <property type="term" value="C:cytosol"/>
    <property type="evidence" value="ECO:0007669"/>
    <property type="project" value="TreeGrafter"/>
</dbReference>
<comment type="caution">
    <text evidence="8">The sequence shown here is derived from an EMBL/GenBank/DDBJ whole genome shotgun (WGS) entry which is preliminary data.</text>
</comment>
<protein>
    <recommendedName>
        <fullName evidence="3">adenosine deaminase</fullName>
        <ecNumber evidence="3">3.5.4.4</ecNumber>
    </recommendedName>
</protein>
<dbReference type="Pfam" id="PF00962">
    <property type="entry name" value="A_deaminase"/>
    <property type="match status" value="1"/>
</dbReference>
<accession>A0A9D1SZG4</accession>
<dbReference type="SUPFAM" id="SSF51556">
    <property type="entry name" value="Metallo-dependent hydrolases"/>
    <property type="match status" value="1"/>
</dbReference>
<evidence type="ECO:0000256" key="6">
    <source>
        <dbReference type="ARBA" id="ARBA00022833"/>
    </source>
</evidence>
<sequence length="330" mass="35975">MIDLHLHLDGSLEADTILHLAQHDGVALPAQDAKGLKPYITAPGGKGLAGYLACFDLPLRVLQTPYSLTYAVSALIEQLDSEGMRYAEIRFAPQLHTRNGMSQQEVVEAALRGLEQGVGKSRHMGAQLILCCMRGADNHLENEQTVRLAREYLGSGVAAVDLAGAEEKFPTSDYRALFAEAARLDVPFTIHAGEADGAQSVRAAVEFGARRIGHGVRMCEDEEVMELVIEQGIALELCPTSNLQTGAVRSLRSYPIRRFLNAGVIATVNTDNRTVSGTTIKKELALLRQGISLTAEEEKMLLLNAIYASFLPEEEKQVLSEQIYVHGCYV</sequence>
<dbReference type="GO" id="GO:0006154">
    <property type="term" value="P:adenosine catabolic process"/>
    <property type="evidence" value="ECO:0007669"/>
    <property type="project" value="TreeGrafter"/>
</dbReference>
<evidence type="ECO:0000256" key="4">
    <source>
        <dbReference type="ARBA" id="ARBA00022723"/>
    </source>
</evidence>